<proteinExistence type="predicted"/>
<evidence type="ECO:0000313" key="3">
    <source>
        <dbReference type="Proteomes" id="UP000054845"/>
    </source>
</evidence>
<feature type="compositionally biased region" description="Low complexity" evidence="1">
    <location>
        <begin position="879"/>
        <end position="891"/>
    </location>
</feature>
<feature type="region of interest" description="Disordered" evidence="1">
    <location>
        <begin position="589"/>
        <end position="623"/>
    </location>
</feature>
<feature type="compositionally biased region" description="Low complexity" evidence="1">
    <location>
        <begin position="810"/>
        <end position="848"/>
    </location>
</feature>
<feature type="region of interest" description="Disordered" evidence="1">
    <location>
        <begin position="810"/>
        <end position="968"/>
    </location>
</feature>
<dbReference type="AlphaFoldDB" id="A0A0N7LBJ5"/>
<accession>A0A0N7LBJ5</accession>
<feature type="compositionally biased region" description="Basic residues" evidence="1">
    <location>
        <begin position="417"/>
        <end position="450"/>
    </location>
</feature>
<dbReference type="Proteomes" id="UP000054845">
    <property type="component" value="Unassembled WGS sequence"/>
</dbReference>
<feature type="region of interest" description="Disordered" evidence="1">
    <location>
        <begin position="104"/>
        <end position="199"/>
    </location>
</feature>
<feature type="compositionally biased region" description="Low complexity" evidence="1">
    <location>
        <begin position="366"/>
        <end position="377"/>
    </location>
</feature>
<feature type="compositionally biased region" description="Basic residues" evidence="1">
    <location>
        <begin position="391"/>
        <end position="400"/>
    </location>
</feature>
<feature type="compositionally biased region" description="Low complexity" evidence="1">
    <location>
        <begin position="602"/>
        <end position="618"/>
    </location>
</feature>
<reference evidence="3" key="1">
    <citation type="submission" date="2014-09" db="EMBL/GenBank/DDBJ databases">
        <authorList>
            <person name="Sharma Rahul"/>
            <person name="Thines Marco"/>
        </authorList>
    </citation>
    <scope>NUCLEOTIDE SEQUENCE [LARGE SCALE GENOMIC DNA]</scope>
</reference>
<evidence type="ECO:0000256" key="1">
    <source>
        <dbReference type="SAM" id="MobiDB-lite"/>
    </source>
</evidence>
<evidence type="ECO:0000313" key="2">
    <source>
        <dbReference type="EMBL" id="CEH19562.1"/>
    </source>
</evidence>
<feature type="compositionally biased region" description="Low complexity" evidence="1">
    <location>
        <begin position="230"/>
        <end position="242"/>
    </location>
</feature>
<feature type="region of interest" description="Disordered" evidence="1">
    <location>
        <begin position="335"/>
        <end position="451"/>
    </location>
</feature>
<protein>
    <submittedName>
        <fullName evidence="2">Uncharacterized protein</fullName>
    </submittedName>
</protein>
<name>A0A0N7LBJ5_9BASI</name>
<feature type="compositionally biased region" description="Low complexity" evidence="1">
    <location>
        <begin position="720"/>
        <end position="761"/>
    </location>
</feature>
<sequence length="1002" mass="101254">MSTAKSTDDKRLVDAEHANAHLTLLCEHHSFLYFQLVQEPGAHPSNRTGCTPFLHLFPSPPLSHPCFLDQHRMTQFARVFLLLLPLVQLACSVPLGNSLNERRQTSGGAAAASPFQGNARFSSSSTSNFPQAPPLPPLRALNTRPATSSATSDEDASDAQTTTPAAGDGVDSASSSSSTVQDDVTSTVDESVQPTSNSRVLTATAQAADANSELQWVPSADANQAEQDDTSNSASSASSDDASASDDDESSDSAASSANQLDSTDSDSTDSASTPACGAATQQLSSAQAKKLIAQAVSSVTAAMASATATATHTFDDGMWHPATSSAIPSATSDASLKFKSNSEDAQEDASASDEVGDEGMQDVTSADSAASDAQDSSADESDTSLERRSIYHTHHGKDKKRVDNSAKVTPSASSTKSKKGRKSKKGKKSKSKGKGKSKSKKQKSSKKRALQIVVAGPYRKRSLVVTGSDGASISLVGGDADLLQANIKSSNGALIHLKSRAHSHSHEHDHEHEHAHVHSHIHSHGHYHRRDLGAGLTSLVGQLGVLQPLDGAMSGTGLSQLVANLVLAPLQAVGSAATSALGGSISPGRFATGPADPNRPSPNHSSATNSTSASAPPVFMLSPSTSSSGVKLQLIEMADSDGGSGANVGWKQVELQATLTTAPANEPHLYCATIRKPASLRMEICDDEASKTTADGSAPDDQAASRRFLYDPTTGEVVPASAASASTTPAAPSASSSGAASSSTSLSPASTSTSGTGAPAQVASMPVPPAPKAAPSRRGLGAANLGDNPSDANQSTQVKLVFFVDAPKGADASAAQAAQDGAPSSDTQSADSSSSAASPSDAALRPALVSDAQDDAADAHDEATDADVAGDSDGNTMPGDDASSDAPADSDTGDSRFASDSAVMDSSDDAQDQDSTDADEEDQSSGYSASSSAPASATATITGTSLTGTSGSASATQAATTATSSTVAGVTGVPLLSAQMATTLYPQPSAAPAPTASAGNA</sequence>
<feature type="compositionally biased region" description="Polar residues" evidence="1">
    <location>
        <begin position="115"/>
        <end position="129"/>
    </location>
</feature>
<dbReference type="OrthoDB" id="10512284at2759"/>
<organism evidence="2 3">
    <name type="scientific">Ceraceosorus bombacis</name>
    <dbReference type="NCBI Taxonomy" id="401625"/>
    <lineage>
        <taxon>Eukaryota</taxon>
        <taxon>Fungi</taxon>
        <taxon>Dikarya</taxon>
        <taxon>Basidiomycota</taxon>
        <taxon>Ustilaginomycotina</taxon>
        <taxon>Exobasidiomycetes</taxon>
        <taxon>Ceraceosorales</taxon>
        <taxon>Ceraceosoraceae</taxon>
        <taxon>Ceraceosorus</taxon>
    </lineage>
</organism>
<feature type="compositionally biased region" description="Acidic residues" evidence="1">
    <location>
        <begin position="345"/>
        <end position="361"/>
    </location>
</feature>
<dbReference type="EMBL" id="CCYA01000389">
    <property type="protein sequence ID" value="CEH19562.1"/>
    <property type="molecule type" value="Genomic_DNA"/>
</dbReference>
<feature type="compositionally biased region" description="Acidic residues" evidence="1">
    <location>
        <begin position="907"/>
        <end position="924"/>
    </location>
</feature>
<feature type="compositionally biased region" description="Low complexity" evidence="1">
    <location>
        <begin position="138"/>
        <end position="151"/>
    </location>
</feature>
<feature type="region of interest" description="Disordered" evidence="1">
    <location>
        <begin position="222"/>
        <end position="277"/>
    </location>
</feature>
<keyword evidence="3" id="KW-1185">Reference proteome</keyword>
<feature type="compositionally biased region" description="Low complexity" evidence="1">
    <location>
        <begin position="158"/>
        <end position="193"/>
    </location>
</feature>
<feature type="compositionally biased region" description="Low complexity" evidence="1">
    <location>
        <begin position="925"/>
        <end position="968"/>
    </location>
</feature>
<feature type="region of interest" description="Disordered" evidence="1">
    <location>
        <begin position="720"/>
        <end position="794"/>
    </location>
</feature>